<sequence length="148" mass="15659">MPEAAMIVPNLRVADMARALAFYQDFLGLTLSFAVAADRSMLAETDGSDAVFATLDWNGARLMLQTAESLAAELSVFALVADNAAAPGSPDAAIYFQGFDPDAVLQRVPPEAVVTGPVTQWYGMRELYLRDPDGHILCLGIADGPAPG</sequence>
<evidence type="ECO:0000313" key="3">
    <source>
        <dbReference type="Proteomes" id="UP001595528"/>
    </source>
</evidence>
<protein>
    <submittedName>
        <fullName evidence="2">VOC family protein</fullName>
    </submittedName>
</protein>
<reference evidence="3" key="1">
    <citation type="journal article" date="2019" name="Int. J. Syst. Evol. Microbiol.">
        <title>The Global Catalogue of Microorganisms (GCM) 10K type strain sequencing project: providing services to taxonomists for standard genome sequencing and annotation.</title>
        <authorList>
            <consortium name="The Broad Institute Genomics Platform"/>
            <consortium name="The Broad Institute Genome Sequencing Center for Infectious Disease"/>
            <person name="Wu L."/>
            <person name="Ma J."/>
        </authorList>
    </citation>
    <scope>NUCLEOTIDE SEQUENCE [LARGE SCALE GENOMIC DNA]</scope>
    <source>
        <strain evidence="3">KCTC 42964</strain>
    </source>
</reference>
<gene>
    <name evidence="2" type="ORF">ACFOGJ_24900</name>
</gene>
<dbReference type="SUPFAM" id="SSF54593">
    <property type="entry name" value="Glyoxalase/Bleomycin resistance protein/Dihydroxybiphenyl dioxygenase"/>
    <property type="match status" value="1"/>
</dbReference>
<dbReference type="Gene3D" id="3.10.180.10">
    <property type="entry name" value="2,3-Dihydroxybiphenyl 1,2-Dioxygenase, domain 1"/>
    <property type="match status" value="1"/>
</dbReference>
<dbReference type="PROSITE" id="PS51819">
    <property type="entry name" value="VOC"/>
    <property type="match status" value="1"/>
</dbReference>
<dbReference type="Pfam" id="PF00903">
    <property type="entry name" value="Glyoxalase"/>
    <property type="match status" value="1"/>
</dbReference>
<dbReference type="EMBL" id="JBHRTR010000046">
    <property type="protein sequence ID" value="MFC3230511.1"/>
    <property type="molecule type" value="Genomic_DNA"/>
</dbReference>
<evidence type="ECO:0000313" key="2">
    <source>
        <dbReference type="EMBL" id="MFC3230511.1"/>
    </source>
</evidence>
<proteinExistence type="predicted"/>
<comment type="caution">
    <text evidence="2">The sequence shown here is derived from an EMBL/GenBank/DDBJ whole genome shotgun (WGS) entry which is preliminary data.</text>
</comment>
<feature type="domain" description="VOC" evidence="1">
    <location>
        <begin position="3"/>
        <end position="142"/>
    </location>
</feature>
<organism evidence="2 3">
    <name type="scientific">Marinibaculum pumilum</name>
    <dbReference type="NCBI Taxonomy" id="1766165"/>
    <lineage>
        <taxon>Bacteria</taxon>
        <taxon>Pseudomonadati</taxon>
        <taxon>Pseudomonadota</taxon>
        <taxon>Alphaproteobacteria</taxon>
        <taxon>Rhodospirillales</taxon>
        <taxon>Rhodospirillaceae</taxon>
        <taxon>Marinibaculum</taxon>
    </lineage>
</organism>
<dbReference type="Proteomes" id="UP001595528">
    <property type="component" value="Unassembled WGS sequence"/>
</dbReference>
<keyword evidence="3" id="KW-1185">Reference proteome</keyword>
<accession>A0ABV7L7Y3</accession>
<name>A0ABV7L7Y3_9PROT</name>
<dbReference type="RefSeq" id="WP_379905735.1">
    <property type="nucleotide sequence ID" value="NZ_JBHRTR010000046.1"/>
</dbReference>
<dbReference type="InterPro" id="IPR004360">
    <property type="entry name" value="Glyas_Fos-R_dOase_dom"/>
</dbReference>
<dbReference type="InterPro" id="IPR029068">
    <property type="entry name" value="Glyas_Bleomycin-R_OHBP_Dase"/>
</dbReference>
<dbReference type="InterPro" id="IPR037523">
    <property type="entry name" value="VOC_core"/>
</dbReference>
<evidence type="ECO:0000259" key="1">
    <source>
        <dbReference type="PROSITE" id="PS51819"/>
    </source>
</evidence>